<protein>
    <recommendedName>
        <fullName evidence="8">GOST seven transmembrane domain-containing protein</fullName>
    </recommendedName>
</protein>
<keyword evidence="3" id="KW-0732">Signal</keyword>
<feature type="compositionally biased region" description="Acidic residues" evidence="6">
    <location>
        <begin position="491"/>
        <end position="506"/>
    </location>
</feature>
<dbReference type="Proteomes" id="UP000000768">
    <property type="component" value="Chromosome 2"/>
</dbReference>
<dbReference type="InterPro" id="IPR053937">
    <property type="entry name" value="GOST_TM"/>
</dbReference>
<feature type="transmembrane region" description="Helical" evidence="7">
    <location>
        <begin position="419"/>
        <end position="438"/>
    </location>
</feature>
<dbReference type="GO" id="GO:0016020">
    <property type="term" value="C:membrane"/>
    <property type="evidence" value="ECO:0000318"/>
    <property type="project" value="GO_Central"/>
</dbReference>
<evidence type="ECO:0000256" key="3">
    <source>
        <dbReference type="ARBA" id="ARBA00022729"/>
    </source>
</evidence>
<evidence type="ECO:0000256" key="2">
    <source>
        <dbReference type="ARBA" id="ARBA00022692"/>
    </source>
</evidence>
<evidence type="ECO:0000256" key="6">
    <source>
        <dbReference type="SAM" id="MobiDB-lite"/>
    </source>
</evidence>
<dbReference type="AlphaFoldDB" id="A0A1B6QFH4"/>
<gene>
    <name evidence="9" type="ORF">SORBI_3002G373900</name>
</gene>
<comment type="subcellular location">
    <subcellularLocation>
        <location evidence="1">Membrane</location>
        <topology evidence="1">Multi-pass membrane protein</topology>
    </subcellularLocation>
</comment>
<dbReference type="InterPro" id="IPR009637">
    <property type="entry name" value="GPR107/GPR108-like"/>
</dbReference>
<keyword evidence="10" id="KW-1185">Reference proteome</keyword>
<dbReference type="GO" id="GO:0005794">
    <property type="term" value="C:Golgi apparatus"/>
    <property type="evidence" value="ECO:0000318"/>
    <property type="project" value="GO_Central"/>
</dbReference>
<feature type="transmembrane region" description="Helical" evidence="7">
    <location>
        <begin position="339"/>
        <end position="360"/>
    </location>
</feature>
<dbReference type="Pfam" id="PF06814">
    <property type="entry name" value="GOST_TM"/>
    <property type="match status" value="1"/>
</dbReference>
<feature type="region of interest" description="Disordered" evidence="6">
    <location>
        <begin position="490"/>
        <end position="515"/>
    </location>
</feature>
<evidence type="ECO:0000313" key="10">
    <source>
        <dbReference type="Proteomes" id="UP000000768"/>
    </source>
</evidence>
<dbReference type="EMBL" id="CM000761">
    <property type="protein sequence ID" value="KXG36681.1"/>
    <property type="molecule type" value="Genomic_DNA"/>
</dbReference>
<evidence type="ECO:0000256" key="4">
    <source>
        <dbReference type="ARBA" id="ARBA00022989"/>
    </source>
</evidence>
<accession>A0A1B6QFH4</accession>
<dbReference type="FunCoup" id="A0A1B6QFH4">
    <property type="interactions" value="2009"/>
</dbReference>
<dbReference type="eggNOG" id="KOG2568">
    <property type="taxonomic scope" value="Eukaryota"/>
</dbReference>
<reference evidence="10" key="2">
    <citation type="journal article" date="2018" name="Plant J.">
        <title>The Sorghum bicolor reference genome: improved assembly, gene annotations, a transcriptome atlas, and signatures of genome organization.</title>
        <authorList>
            <person name="McCormick R.F."/>
            <person name="Truong S.K."/>
            <person name="Sreedasyam A."/>
            <person name="Jenkins J."/>
            <person name="Shu S."/>
            <person name="Sims D."/>
            <person name="Kennedy M."/>
            <person name="Amirebrahimi M."/>
            <person name="Weers B.D."/>
            <person name="McKinley B."/>
            <person name="Mattison A."/>
            <person name="Morishige D.T."/>
            <person name="Grimwood J."/>
            <person name="Schmutz J."/>
            <person name="Mullet J.E."/>
        </authorList>
    </citation>
    <scope>NUCLEOTIDE SEQUENCE [LARGE SCALE GENOMIC DNA]</scope>
    <source>
        <strain evidence="10">cv. BTx623</strain>
    </source>
</reference>
<evidence type="ECO:0000256" key="5">
    <source>
        <dbReference type="ARBA" id="ARBA00023136"/>
    </source>
</evidence>
<feature type="transmembrane region" description="Helical" evidence="7">
    <location>
        <begin position="380"/>
        <end position="398"/>
    </location>
</feature>
<feature type="transmembrane region" description="Helical" evidence="7">
    <location>
        <begin position="458"/>
        <end position="480"/>
    </location>
</feature>
<keyword evidence="4 7" id="KW-1133">Transmembrane helix</keyword>
<evidence type="ECO:0000256" key="7">
    <source>
        <dbReference type="SAM" id="Phobius"/>
    </source>
</evidence>
<keyword evidence="2 7" id="KW-0812">Transmembrane</keyword>
<reference evidence="9 10" key="1">
    <citation type="journal article" date="2009" name="Nature">
        <title>The Sorghum bicolor genome and the diversification of grasses.</title>
        <authorList>
            <person name="Paterson A.H."/>
            <person name="Bowers J.E."/>
            <person name="Bruggmann R."/>
            <person name="Dubchak I."/>
            <person name="Grimwood J."/>
            <person name="Gundlach H."/>
            <person name="Haberer G."/>
            <person name="Hellsten U."/>
            <person name="Mitros T."/>
            <person name="Poliakov A."/>
            <person name="Schmutz J."/>
            <person name="Spannagl M."/>
            <person name="Tang H."/>
            <person name="Wang X."/>
            <person name="Wicker T."/>
            <person name="Bharti A.K."/>
            <person name="Chapman J."/>
            <person name="Feltus F.A."/>
            <person name="Gowik U."/>
            <person name="Grigoriev I.V."/>
            <person name="Lyons E."/>
            <person name="Maher C.A."/>
            <person name="Martis M."/>
            <person name="Narechania A."/>
            <person name="Otillar R.P."/>
            <person name="Penning B.W."/>
            <person name="Salamov A.A."/>
            <person name="Wang Y."/>
            <person name="Zhang L."/>
            <person name="Carpita N.C."/>
            <person name="Freeling M."/>
            <person name="Gingle A.R."/>
            <person name="Hash C.T."/>
            <person name="Keller B."/>
            <person name="Klein P."/>
            <person name="Kresovich S."/>
            <person name="McCann M.C."/>
            <person name="Ming R."/>
            <person name="Peterson D.G."/>
            <person name="Mehboob-ur-Rahman"/>
            <person name="Ware D."/>
            <person name="Westhoff P."/>
            <person name="Mayer K.F."/>
            <person name="Messing J."/>
            <person name="Rokhsar D.S."/>
        </authorList>
    </citation>
    <scope>NUCLEOTIDE SEQUENCE [LARGE SCALE GENOMIC DNA]</scope>
    <source>
        <strain evidence="10">cv. BTx623</strain>
    </source>
</reference>
<evidence type="ECO:0000313" key="9">
    <source>
        <dbReference type="EMBL" id="KXG36681.1"/>
    </source>
</evidence>
<sequence length="553" mass="59199">MLQSSASAPRARAGRQEARRRSLWMMPMASSSLGRLVVAVALLLTSSALLCVDASVHDYAGERFAADGNAFVLHGGSEGVYASAKAAAFIRFEKVAFLRTPESAAAAEVDGNRTATVTAVIFEAGDRDAVGGTDVSVTGGRALCCTADMAKLGACTEGAATYRARNGTGWPRVLAASFLPGALEAAFPDETVSMARTGMYTLLFVHCDASLAGGQVDARGKTIWKNSRGYLPGRMAPLLPFYGAMSLAFAALAAYWFAQCARFWREVVPLQSCATLVIALGMLEAATWYFDLAEFNESGVRPRGATFWAATSGALRGAVARVLVLAVAMGHGVVRPALAGLKSARVAGLGAAFFAAAEALEVSENVGTVSDHSPSPTRRLFLVLPVAALNAVFVYWIFSSLSKTLNKLKAKRMTAKLEMYRRLNNALIIAVAVSLGWITFEVHFKSTDEYNERWRAAWVIPAVWQVISFSLLCAVCLMWAPSQSSTRYAYLEDDDEEEEGEGEDEDTRPLIRPGPLSYVDNWAISVSKDATTVILRTDSGVYTKAAGDGGKRV</sequence>
<name>A0A1B6QFH4_SORBI</name>
<keyword evidence="5 7" id="KW-0472">Membrane</keyword>
<proteinExistence type="predicted"/>
<dbReference type="Gramene" id="KXG36681">
    <property type="protein sequence ID" value="KXG36681"/>
    <property type="gene ID" value="SORBI_3002G373900"/>
</dbReference>
<feature type="domain" description="GOST seven transmembrane" evidence="8">
    <location>
        <begin position="237"/>
        <end position="485"/>
    </location>
</feature>
<evidence type="ECO:0000256" key="1">
    <source>
        <dbReference type="ARBA" id="ARBA00004141"/>
    </source>
</evidence>
<feature type="transmembrane region" description="Helical" evidence="7">
    <location>
        <begin position="305"/>
        <end position="327"/>
    </location>
</feature>
<dbReference type="PANTHER" id="PTHR21229:SF20">
    <property type="entry name" value="OS07G0614600 PROTEIN"/>
    <property type="match status" value="1"/>
</dbReference>
<feature type="transmembrane region" description="Helical" evidence="7">
    <location>
        <begin position="270"/>
        <end position="290"/>
    </location>
</feature>
<dbReference type="OMA" id="EHNERWR"/>
<organism evidence="9 10">
    <name type="scientific">Sorghum bicolor</name>
    <name type="common">Sorghum</name>
    <name type="synonym">Sorghum vulgare</name>
    <dbReference type="NCBI Taxonomy" id="4558"/>
    <lineage>
        <taxon>Eukaryota</taxon>
        <taxon>Viridiplantae</taxon>
        <taxon>Streptophyta</taxon>
        <taxon>Embryophyta</taxon>
        <taxon>Tracheophyta</taxon>
        <taxon>Spermatophyta</taxon>
        <taxon>Magnoliopsida</taxon>
        <taxon>Liliopsida</taxon>
        <taxon>Poales</taxon>
        <taxon>Poaceae</taxon>
        <taxon>PACMAD clade</taxon>
        <taxon>Panicoideae</taxon>
        <taxon>Andropogonodae</taxon>
        <taxon>Andropogoneae</taxon>
        <taxon>Sorghinae</taxon>
        <taxon>Sorghum</taxon>
    </lineage>
</organism>
<dbReference type="PANTHER" id="PTHR21229">
    <property type="entry name" value="LUNG SEVEN TRANSMEMBRANE RECEPTOR"/>
    <property type="match status" value="1"/>
</dbReference>
<evidence type="ECO:0000259" key="8">
    <source>
        <dbReference type="Pfam" id="PF06814"/>
    </source>
</evidence>
<dbReference type="InParanoid" id="A0A1B6QFH4"/>
<feature type="transmembrane region" description="Helical" evidence="7">
    <location>
        <begin position="238"/>
        <end position="258"/>
    </location>
</feature>